<dbReference type="PANTHER" id="PTHR44846:SF1">
    <property type="entry name" value="MANNOSYL-D-GLYCERATE TRANSPORT_METABOLISM SYSTEM REPRESSOR MNGR-RELATED"/>
    <property type="match status" value="1"/>
</dbReference>
<dbReference type="GO" id="GO:0045892">
    <property type="term" value="P:negative regulation of DNA-templated transcription"/>
    <property type="evidence" value="ECO:0007669"/>
    <property type="project" value="TreeGrafter"/>
</dbReference>
<dbReference type="SMART" id="SM00345">
    <property type="entry name" value="HTH_GNTR"/>
    <property type="match status" value="1"/>
</dbReference>
<dbReference type="SUPFAM" id="SSF46785">
    <property type="entry name" value="Winged helix' DNA-binding domain"/>
    <property type="match status" value="1"/>
</dbReference>
<dbReference type="InterPro" id="IPR036388">
    <property type="entry name" value="WH-like_DNA-bd_sf"/>
</dbReference>
<dbReference type="Proteomes" id="UP001212602">
    <property type="component" value="Unassembled WGS sequence"/>
</dbReference>
<organism evidence="5 6">
    <name type="scientific">Xenophilus arseniciresistens</name>
    <dbReference type="NCBI Taxonomy" id="1283306"/>
    <lineage>
        <taxon>Bacteria</taxon>
        <taxon>Pseudomonadati</taxon>
        <taxon>Pseudomonadota</taxon>
        <taxon>Betaproteobacteria</taxon>
        <taxon>Burkholderiales</taxon>
        <taxon>Comamonadaceae</taxon>
        <taxon>Xenophilus</taxon>
    </lineage>
</organism>
<keyword evidence="6" id="KW-1185">Reference proteome</keyword>
<dbReference type="SMART" id="SM00866">
    <property type="entry name" value="UTRA"/>
    <property type="match status" value="1"/>
</dbReference>
<dbReference type="Gene3D" id="3.40.1410.10">
    <property type="entry name" value="Chorismate lyase-like"/>
    <property type="match status" value="1"/>
</dbReference>
<evidence type="ECO:0000256" key="2">
    <source>
        <dbReference type="ARBA" id="ARBA00023125"/>
    </source>
</evidence>
<dbReference type="Pfam" id="PF07702">
    <property type="entry name" value="UTRA"/>
    <property type="match status" value="1"/>
</dbReference>
<evidence type="ECO:0000259" key="4">
    <source>
        <dbReference type="PROSITE" id="PS50949"/>
    </source>
</evidence>
<evidence type="ECO:0000313" key="5">
    <source>
        <dbReference type="EMBL" id="MDA7419036.1"/>
    </source>
</evidence>
<protein>
    <submittedName>
        <fullName evidence="5">GntR family transcriptional regulator</fullName>
    </submittedName>
</protein>
<dbReference type="CDD" id="cd07377">
    <property type="entry name" value="WHTH_GntR"/>
    <property type="match status" value="1"/>
</dbReference>
<name>A0AAE3NDV4_9BURK</name>
<dbReference type="EMBL" id="JAQIPB010000013">
    <property type="protein sequence ID" value="MDA7419036.1"/>
    <property type="molecule type" value="Genomic_DNA"/>
</dbReference>
<accession>A0AAE3NDV4</accession>
<dbReference type="RefSeq" id="WP_271430234.1">
    <property type="nucleotide sequence ID" value="NZ_JAQIPB010000013.1"/>
</dbReference>
<dbReference type="InterPro" id="IPR050679">
    <property type="entry name" value="Bact_HTH_transcr_reg"/>
</dbReference>
<dbReference type="AlphaFoldDB" id="A0AAE3NDV4"/>
<dbReference type="InterPro" id="IPR028978">
    <property type="entry name" value="Chorismate_lyase_/UTRA_dom_sf"/>
</dbReference>
<evidence type="ECO:0000256" key="3">
    <source>
        <dbReference type="ARBA" id="ARBA00023163"/>
    </source>
</evidence>
<dbReference type="Gene3D" id="1.10.10.10">
    <property type="entry name" value="Winged helix-like DNA-binding domain superfamily/Winged helix DNA-binding domain"/>
    <property type="match status" value="1"/>
</dbReference>
<keyword evidence="2" id="KW-0238">DNA-binding</keyword>
<gene>
    <name evidence="5" type="ORF">PGB34_21915</name>
</gene>
<dbReference type="Pfam" id="PF00392">
    <property type="entry name" value="GntR"/>
    <property type="match status" value="1"/>
</dbReference>
<keyword evidence="3" id="KW-0804">Transcription</keyword>
<dbReference type="PANTHER" id="PTHR44846">
    <property type="entry name" value="MANNOSYL-D-GLYCERATE TRANSPORT/METABOLISM SYSTEM REPRESSOR MNGR-RELATED"/>
    <property type="match status" value="1"/>
</dbReference>
<dbReference type="InterPro" id="IPR000524">
    <property type="entry name" value="Tscrpt_reg_HTH_GntR"/>
</dbReference>
<dbReference type="InterPro" id="IPR011663">
    <property type="entry name" value="UTRA"/>
</dbReference>
<proteinExistence type="predicted"/>
<feature type="domain" description="HTH gntR-type" evidence="4">
    <location>
        <begin position="6"/>
        <end position="74"/>
    </location>
</feature>
<dbReference type="PROSITE" id="PS50949">
    <property type="entry name" value="HTH_GNTR"/>
    <property type="match status" value="1"/>
</dbReference>
<dbReference type="GO" id="GO:0003677">
    <property type="term" value="F:DNA binding"/>
    <property type="evidence" value="ECO:0007669"/>
    <property type="project" value="UniProtKB-KW"/>
</dbReference>
<keyword evidence="1" id="KW-0805">Transcription regulation</keyword>
<dbReference type="InterPro" id="IPR036390">
    <property type="entry name" value="WH_DNA-bd_sf"/>
</dbReference>
<evidence type="ECO:0000256" key="1">
    <source>
        <dbReference type="ARBA" id="ARBA00023015"/>
    </source>
</evidence>
<sequence>MADLPQSLHARLRDALRADILGGRLRPGDKLPSESEMQAEHGVSRITVRQALAALQADGLIVKLHGKGAFVSHSKASQSLNRLQGLHEALGSEAGAVSNRRLAWRQVKATAAVAAQLQLRTGEPVYQLQTLRYLEREPLSVNTSWLRPALGEKLGRVDFSRRDLIEVFEHEGGLAIGRAELEIGAGVARPADARLLKIEPGAPVLEVQRIVYSQGGEPVHAETAVYRADTFRYRLALQR</sequence>
<reference evidence="5" key="1">
    <citation type="submission" date="2023-01" db="EMBL/GenBank/DDBJ databases">
        <title>Xenophilus mangrovi sp. nov., isolated from soil of Mangrove nature reserve.</title>
        <authorList>
            <person name="Xu S."/>
            <person name="Liu Z."/>
            <person name="Xu Y."/>
        </authorList>
    </citation>
    <scope>NUCLEOTIDE SEQUENCE</scope>
    <source>
        <strain evidence="5">YW8</strain>
    </source>
</reference>
<dbReference type="GO" id="GO:0003700">
    <property type="term" value="F:DNA-binding transcription factor activity"/>
    <property type="evidence" value="ECO:0007669"/>
    <property type="project" value="InterPro"/>
</dbReference>
<evidence type="ECO:0000313" key="6">
    <source>
        <dbReference type="Proteomes" id="UP001212602"/>
    </source>
</evidence>
<dbReference type="PRINTS" id="PR00035">
    <property type="entry name" value="HTHGNTR"/>
</dbReference>
<comment type="caution">
    <text evidence="5">The sequence shown here is derived from an EMBL/GenBank/DDBJ whole genome shotgun (WGS) entry which is preliminary data.</text>
</comment>
<dbReference type="SUPFAM" id="SSF64288">
    <property type="entry name" value="Chorismate lyase-like"/>
    <property type="match status" value="1"/>
</dbReference>